<evidence type="ECO:0000313" key="2">
    <source>
        <dbReference type="EnsemblMetazoa" id="MESCA005872-PA"/>
    </source>
</evidence>
<reference evidence="2" key="2">
    <citation type="submission" date="2015-06" db="UniProtKB">
        <authorList>
            <consortium name="EnsemblMetazoa"/>
        </authorList>
    </citation>
    <scope>IDENTIFICATION</scope>
</reference>
<feature type="region of interest" description="Disordered" evidence="1">
    <location>
        <begin position="1"/>
        <end position="36"/>
    </location>
</feature>
<feature type="compositionally biased region" description="Low complexity" evidence="1">
    <location>
        <begin position="378"/>
        <end position="389"/>
    </location>
</feature>
<dbReference type="EnsemblMetazoa" id="MESCA005872-RA">
    <property type="protein sequence ID" value="MESCA005872-PA"/>
    <property type="gene ID" value="MESCA005872"/>
</dbReference>
<feature type="region of interest" description="Disordered" evidence="1">
    <location>
        <begin position="110"/>
        <end position="148"/>
    </location>
</feature>
<feature type="compositionally biased region" description="Low complexity" evidence="1">
    <location>
        <begin position="447"/>
        <end position="458"/>
    </location>
</feature>
<feature type="region of interest" description="Disordered" evidence="1">
    <location>
        <begin position="255"/>
        <end position="276"/>
    </location>
</feature>
<feature type="compositionally biased region" description="Acidic residues" evidence="1">
    <location>
        <begin position="1"/>
        <end position="12"/>
    </location>
</feature>
<feature type="compositionally biased region" description="Polar residues" evidence="1">
    <location>
        <begin position="400"/>
        <end position="417"/>
    </location>
</feature>
<dbReference type="Proteomes" id="UP000015102">
    <property type="component" value="Unassembled WGS sequence"/>
</dbReference>
<evidence type="ECO:0000313" key="3">
    <source>
        <dbReference type="Proteomes" id="UP000015102"/>
    </source>
</evidence>
<feature type="region of interest" description="Disordered" evidence="1">
    <location>
        <begin position="365"/>
        <end position="466"/>
    </location>
</feature>
<sequence>MNEKEESEDDCFEISIDITMSPRTENSNSEDTSFPILNKIEVEDTEESPLENEDLASNSLLIIEKEDISENLQSTEIFNKEELPKKIEYPEPLEVPNTFETSILLKEHNSPKKEELLELESSSNGEVSSERVEPIENEEVLKSDDIIQEPSEDEDICFDIPIECLSDNERESMAESVLEDEENSDIDICIEIIDSEDENGPPSNLVYNPYIPPENKESENQDIGIVVSNTTSNKNPFKKNEPKLCLPKGQINKIVKSPTPKKGKQAKESPKQPKMSPAMLKELEAVLEDEEVLKDVPVRFTFSFFKYPLTYFLDESARPHNVRQMRNFDYHNYDYNKFLQNRNKFYRGRDSPQSLLRQLKKSCIQENKVSSSSKENTKNCNNDANKPNNQYSVPRVVSVETLSSEKSSINEPNTSGHSLEREKSNSNKSLNNSFGKRSPRGRERSVRSNQSRSNSLNNVHAQQSNLTPNNSKVCIQLCSRDPESLVFRNYILIINYLEDVIFQTEFENTCFYDSSIFIITTFDIADDILKNVCTIDLRHCPLLKGREFNGLLPRLCEIITVNVEFAGMDDNMSLQQGEFIMERIRRLMYIPNSDFEYSRNMIEVYFGSRESDAYQFIQLIDQFNYQNLGDSMLKAYLNNKYRTLRLACDFNIDEVPRSIEASYSKINVWDWIFGNKTIRNGLMTCEVKVPIEVCDFVLGLKSLHVNLPGGGLGEVTFFS</sequence>
<proteinExistence type="predicted"/>
<evidence type="ECO:0000256" key="1">
    <source>
        <dbReference type="SAM" id="MobiDB-lite"/>
    </source>
</evidence>
<keyword evidence="3" id="KW-1185">Reference proteome</keyword>
<feature type="compositionally biased region" description="Polar residues" evidence="1">
    <location>
        <begin position="21"/>
        <end position="32"/>
    </location>
</feature>
<accession>T1GQG7</accession>
<reference evidence="3" key="1">
    <citation type="submission" date="2013-02" db="EMBL/GenBank/DDBJ databases">
        <authorList>
            <person name="Hughes D."/>
        </authorList>
    </citation>
    <scope>NUCLEOTIDE SEQUENCE</scope>
    <source>
        <strain>Durham</strain>
        <strain evidence="3">NC isolate 2 -- Noor lab</strain>
    </source>
</reference>
<dbReference type="HOGENOM" id="CLU_384651_0_0_1"/>
<dbReference type="AlphaFoldDB" id="T1GQG7"/>
<name>T1GQG7_MEGSC</name>
<protein>
    <submittedName>
        <fullName evidence="2">Uncharacterized protein</fullName>
    </submittedName>
</protein>
<organism evidence="2 3">
    <name type="scientific">Megaselia scalaris</name>
    <name type="common">Humpbacked fly</name>
    <name type="synonym">Phora scalaris</name>
    <dbReference type="NCBI Taxonomy" id="36166"/>
    <lineage>
        <taxon>Eukaryota</taxon>
        <taxon>Metazoa</taxon>
        <taxon>Ecdysozoa</taxon>
        <taxon>Arthropoda</taxon>
        <taxon>Hexapoda</taxon>
        <taxon>Insecta</taxon>
        <taxon>Pterygota</taxon>
        <taxon>Neoptera</taxon>
        <taxon>Endopterygota</taxon>
        <taxon>Diptera</taxon>
        <taxon>Brachycera</taxon>
        <taxon>Muscomorpha</taxon>
        <taxon>Platypezoidea</taxon>
        <taxon>Phoridae</taxon>
        <taxon>Megaseliini</taxon>
        <taxon>Megaselia</taxon>
    </lineage>
</organism>
<dbReference type="EMBL" id="CAQQ02149447">
    <property type="status" value="NOT_ANNOTATED_CDS"/>
    <property type="molecule type" value="Genomic_DNA"/>
</dbReference>
<feature type="compositionally biased region" description="Basic and acidic residues" evidence="1">
    <location>
        <begin position="128"/>
        <end position="145"/>
    </location>
</feature>